<keyword evidence="2" id="KW-0963">Cytoplasm</keyword>
<reference evidence="9" key="2">
    <citation type="submission" date="2025-08" db="UniProtKB">
        <authorList>
            <consortium name="Ensembl"/>
        </authorList>
    </citation>
    <scope>IDENTIFICATION</scope>
</reference>
<keyword evidence="3" id="KW-0677">Repeat</keyword>
<evidence type="ECO:0000256" key="1">
    <source>
        <dbReference type="ARBA" id="ARBA00004496"/>
    </source>
</evidence>
<dbReference type="SUPFAM" id="SSF54791">
    <property type="entry name" value="Eukaryotic type KH-domain (KH-domain type I)"/>
    <property type="match status" value="3"/>
</dbReference>
<evidence type="ECO:0000256" key="6">
    <source>
        <dbReference type="PROSITE-ProRule" id="PRU00117"/>
    </source>
</evidence>
<dbReference type="GeneTree" id="ENSGT00940000162768"/>
<gene>
    <name evidence="9" type="primary">LOC107389365</name>
</gene>
<feature type="compositionally biased region" description="Basic and acidic residues" evidence="7">
    <location>
        <begin position="1"/>
        <end position="11"/>
    </location>
</feature>
<dbReference type="FunFam" id="3.30.1370.10:FF:000002">
    <property type="entry name" value="poly(RC)-binding protein 2 isoform X1"/>
    <property type="match status" value="1"/>
</dbReference>
<dbReference type="InterPro" id="IPR036612">
    <property type="entry name" value="KH_dom_type_1_sf"/>
</dbReference>
<keyword evidence="5" id="KW-0238">DNA-binding</keyword>
<name>A0A8C6NMT1_NOTFU</name>
<keyword evidence="4 6" id="KW-0694">RNA-binding</keyword>
<dbReference type="PROSITE" id="PS50084">
    <property type="entry name" value="KH_TYPE_1"/>
    <property type="match status" value="3"/>
</dbReference>
<reference evidence="9" key="3">
    <citation type="submission" date="2025-09" db="UniProtKB">
        <authorList>
            <consortium name="Ensembl"/>
        </authorList>
    </citation>
    <scope>IDENTIFICATION</scope>
</reference>
<dbReference type="CDD" id="cd22522">
    <property type="entry name" value="KH-I_PCBP3_rpt3"/>
    <property type="match status" value="1"/>
</dbReference>
<dbReference type="InterPro" id="IPR004087">
    <property type="entry name" value="KH_dom"/>
</dbReference>
<evidence type="ECO:0000256" key="2">
    <source>
        <dbReference type="ARBA" id="ARBA00022490"/>
    </source>
</evidence>
<dbReference type="Proteomes" id="UP000694548">
    <property type="component" value="Chromosome sgr14"/>
</dbReference>
<dbReference type="SMART" id="SM00322">
    <property type="entry name" value="KH"/>
    <property type="match status" value="3"/>
</dbReference>
<sequence length="343" mass="36431">MQNHQCDEEKGPPSPQETKVQSEGGLNVTLTIRLLMHGKEVGSIIGKKGETVKKMRDESGARINISEGNCPERIVTITGPTDTIFKAFAMIAYKFEEDIINSMSNSPATSKPPVTLRLVVPASQCGSLIGKGGSKIKEMRESTGAQVQVAGDMLPNSTERAVTISGTPEAIIQCVKQICVVMLESPPKGATIPYRPKPASTPVIFSGGQAYTIQGQYAIPHPDLTKLHQLAMQQTPFTPLGQTTPAFPGTYPPGPGDVSAVFTVVTVSGLDSSPPASTHELTIPNDLIGCIIGRQGTKINEIRQMSGAQIKIANAMEGSAERQITITGTPANISLAQYLINAR</sequence>
<evidence type="ECO:0000313" key="9">
    <source>
        <dbReference type="Ensembl" id="ENSNFUP00015012478.1"/>
    </source>
</evidence>
<dbReference type="InterPro" id="IPR004088">
    <property type="entry name" value="KH_dom_type_1"/>
</dbReference>
<dbReference type="PANTHER" id="PTHR10288">
    <property type="entry name" value="KH DOMAIN CONTAINING RNA BINDING PROTEIN"/>
    <property type="match status" value="1"/>
</dbReference>
<accession>A0A8C6NMT1</accession>
<evidence type="ECO:0000256" key="4">
    <source>
        <dbReference type="ARBA" id="ARBA00022884"/>
    </source>
</evidence>
<evidence type="ECO:0000256" key="3">
    <source>
        <dbReference type="ARBA" id="ARBA00022737"/>
    </source>
</evidence>
<dbReference type="Gene3D" id="3.30.1370.10">
    <property type="entry name" value="K Homology domain, type 1"/>
    <property type="match status" value="3"/>
</dbReference>
<evidence type="ECO:0000256" key="7">
    <source>
        <dbReference type="SAM" id="MobiDB-lite"/>
    </source>
</evidence>
<feature type="domain" description="K Homology" evidence="8">
    <location>
        <begin position="28"/>
        <end position="96"/>
    </location>
</feature>
<dbReference type="GO" id="GO:0003677">
    <property type="term" value="F:DNA binding"/>
    <property type="evidence" value="ECO:0007669"/>
    <property type="project" value="UniProtKB-KW"/>
</dbReference>
<dbReference type="GO" id="GO:0003723">
    <property type="term" value="F:RNA binding"/>
    <property type="evidence" value="ECO:0007669"/>
    <property type="project" value="UniProtKB-UniRule"/>
</dbReference>
<dbReference type="Ensembl" id="ENSNFUT00015013101.1">
    <property type="protein sequence ID" value="ENSNFUP00015012478.1"/>
    <property type="gene ID" value="ENSNFUG00015006086.1"/>
</dbReference>
<proteinExistence type="predicted"/>
<evidence type="ECO:0000259" key="8">
    <source>
        <dbReference type="SMART" id="SM00322"/>
    </source>
</evidence>
<dbReference type="AlphaFoldDB" id="A0A8C6NMT1"/>
<evidence type="ECO:0000256" key="5">
    <source>
        <dbReference type="ARBA" id="ARBA00023125"/>
    </source>
</evidence>
<keyword evidence="10" id="KW-1185">Reference proteome</keyword>
<dbReference type="CDD" id="cd22519">
    <property type="entry name" value="KH-I_PCBP3_rpt2"/>
    <property type="match status" value="1"/>
</dbReference>
<feature type="domain" description="K Homology" evidence="8">
    <location>
        <begin position="112"/>
        <end position="183"/>
    </location>
</feature>
<comment type="subcellular location">
    <subcellularLocation>
        <location evidence="1">Cytoplasm</location>
    </subcellularLocation>
</comment>
<dbReference type="FunFam" id="3.30.1370.10:FF:000003">
    <property type="entry name" value="poly(RC)-binding protein 2 isoform X1"/>
    <property type="match status" value="1"/>
</dbReference>
<protein>
    <submittedName>
        <fullName evidence="9">Poly(rC) binding protein 3</fullName>
    </submittedName>
</protein>
<feature type="region of interest" description="Disordered" evidence="7">
    <location>
        <begin position="1"/>
        <end position="23"/>
    </location>
</feature>
<organism evidence="9 10">
    <name type="scientific">Nothobranchius furzeri</name>
    <name type="common">Turquoise killifish</name>
    <dbReference type="NCBI Taxonomy" id="105023"/>
    <lineage>
        <taxon>Eukaryota</taxon>
        <taxon>Metazoa</taxon>
        <taxon>Chordata</taxon>
        <taxon>Craniata</taxon>
        <taxon>Vertebrata</taxon>
        <taxon>Euteleostomi</taxon>
        <taxon>Actinopterygii</taxon>
        <taxon>Neopterygii</taxon>
        <taxon>Teleostei</taxon>
        <taxon>Neoteleostei</taxon>
        <taxon>Acanthomorphata</taxon>
        <taxon>Ovalentaria</taxon>
        <taxon>Atherinomorphae</taxon>
        <taxon>Cyprinodontiformes</taxon>
        <taxon>Nothobranchiidae</taxon>
        <taxon>Nothobranchius</taxon>
    </lineage>
</organism>
<reference evidence="9" key="1">
    <citation type="submission" date="2014-08" db="EMBL/GenBank/DDBJ databases">
        <authorList>
            <person name="Senf B."/>
            <person name="Petzold A."/>
            <person name="Downie B.R."/>
            <person name="Koch P."/>
            <person name="Platzer M."/>
        </authorList>
    </citation>
    <scope>NUCLEOTIDE SEQUENCE [LARGE SCALE GENOMIC DNA]</scope>
    <source>
        <strain evidence="9">GRZ</strain>
    </source>
</reference>
<evidence type="ECO:0000313" key="10">
    <source>
        <dbReference type="Proteomes" id="UP000694548"/>
    </source>
</evidence>
<feature type="domain" description="K Homology" evidence="8">
    <location>
        <begin position="275"/>
        <end position="343"/>
    </location>
</feature>
<dbReference type="FunFam" id="3.30.1370.10:FF:000005">
    <property type="entry name" value="poly(RC)-binding protein 2 isoform X1"/>
    <property type="match status" value="1"/>
</dbReference>
<dbReference type="Pfam" id="PF00013">
    <property type="entry name" value="KH_1"/>
    <property type="match status" value="3"/>
</dbReference>
<dbReference type="GO" id="GO:0005737">
    <property type="term" value="C:cytoplasm"/>
    <property type="evidence" value="ECO:0007669"/>
    <property type="project" value="UniProtKB-SubCell"/>
</dbReference>